<protein>
    <submittedName>
        <fullName evidence="2">Tn3 family transposase</fullName>
    </submittedName>
</protein>
<evidence type="ECO:0000313" key="2">
    <source>
        <dbReference type="EMBL" id="MCZ0809819.1"/>
    </source>
</evidence>
<feature type="domain" description="Tn3 transposase DDE" evidence="1">
    <location>
        <begin position="2"/>
        <end position="91"/>
    </location>
</feature>
<reference evidence="2" key="1">
    <citation type="submission" date="2022-09" db="EMBL/GenBank/DDBJ databases">
        <title>Genome analysis and characterization of larvicidal activity of Brevibacillus strains.</title>
        <authorList>
            <person name="Patrusheva E.V."/>
            <person name="Izotova A.O."/>
            <person name="Toshchakov S.V."/>
            <person name="Sineoky S.P."/>
        </authorList>
    </citation>
    <scope>NUCLEOTIDE SEQUENCE</scope>
    <source>
        <strain evidence="2">VKPM_B-13247</strain>
    </source>
</reference>
<dbReference type="GO" id="GO:0006313">
    <property type="term" value="P:DNA transposition"/>
    <property type="evidence" value="ECO:0007669"/>
    <property type="project" value="InterPro"/>
</dbReference>
<evidence type="ECO:0000259" key="1">
    <source>
        <dbReference type="Pfam" id="PF01526"/>
    </source>
</evidence>
<dbReference type="Pfam" id="PF01526">
    <property type="entry name" value="DDE_Tnp_Tn3"/>
    <property type="match status" value="1"/>
</dbReference>
<dbReference type="EMBL" id="JAPTNE010000044">
    <property type="protein sequence ID" value="MCZ0809819.1"/>
    <property type="molecule type" value="Genomic_DNA"/>
</dbReference>
<proteinExistence type="predicted"/>
<comment type="caution">
    <text evidence="2">The sequence shown here is derived from an EMBL/GenBank/DDBJ whole genome shotgun (WGS) entry which is preliminary data.</text>
</comment>
<accession>A0AAP3GE46</accession>
<dbReference type="InterPro" id="IPR002513">
    <property type="entry name" value="Tn3_Tnp_DDE_dom"/>
</dbReference>
<name>A0AAP3GE46_BRELA</name>
<organism evidence="2 3">
    <name type="scientific">Brevibacillus laterosporus</name>
    <name type="common">Bacillus laterosporus</name>
    <dbReference type="NCBI Taxonomy" id="1465"/>
    <lineage>
        <taxon>Bacteria</taxon>
        <taxon>Bacillati</taxon>
        <taxon>Bacillota</taxon>
        <taxon>Bacilli</taxon>
        <taxon>Bacillales</taxon>
        <taxon>Paenibacillaceae</taxon>
        <taxon>Brevibacillus</taxon>
    </lineage>
</organism>
<evidence type="ECO:0000313" key="3">
    <source>
        <dbReference type="Proteomes" id="UP001077662"/>
    </source>
</evidence>
<dbReference type="AlphaFoldDB" id="A0AAP3GE46"/>
<dbReference type="Proteomes" id="UP001077662">
    <property type="component" value="Unassembled WGS sequence"/>
</dbReference>
<dbReference type="GO" id="GO:0004803">
    <property type="term" value="F:transposase activity"/>
    <property type="evidence" value="ECO:0007669"/>
    <property type="project" value="InterPro"/>
</dbReference>
<sequence length="100" mass="11484">MAGSLTLNKVNATHLIQALQQNGKPTMLGRAIGEFGRIFKTRYLLLYLNDENYRRKILTQLNRGEARHSLARFIFYGKRGELHHSYRAGQPSLIASCFNF</sequence>
<gene>
    <name evidence="2" type="ORF">O0554_23430</name>
</gene>